<dbReference type="GO" id="GO:0005462">
    <property type="term" value="F:UDP-N-acetylglucosamine transmembrane transporter activity"/>
    <property type="evidence" value="ECO:0007669"/>
    <property type="project" value="TreeGrafter"/>
</dbReference>
<dbReference type="Proteomes" id="UP000521872">
    <property type="component" value="Unassembled WGS sequence"/>
</dbReference>
<feature type="transmembrane region" description="Helical" evidence="7">
    <location>
        <begin position="84"/>
        <end position="106"/>
    </location>
</feature>
<keyword evidence="4 7" id="KW-0812">Transmembrane</keyword>
<dbReference type="InterPro" id="IPR013657">
    <property type="entry name" value="SCL35B1-4/HUT1"/>
</dbReference>
<comment type="subcellular location">
    <subcellularLocation>
        <location evidence="1">Endomembrane system</location>
        <topology evidence="1">Multi-pass membrane protein</topology>
    </subcellularLocation>
</comment>
<feature type="transmembrane region" description="Helical" evidence="7">
    <location>
        <begin position="179"/>
        <end position="198"/>
    </location>
</feature>
<dbReference type="SUPFAM" id="SSF103481">
    <property type="entry name" value="Multidrug resistance efflux transporter EmrE"/>
    <property type="match status" value="1"/>
</dbReference>
<name>A0A8H4VPN3_9AGAR</name>
<evidence type="ECO:0000256" key="2">
    <source>
        <dbReference type="ARBA" id="ARBA00022448"/>
    </source>
</evidence>
<keyword evidence="6 7" id="KW-0472">Membrane</keyword>
<dbReference type="GO" id="GO:0005789">
    <property type="term" value="C:endoplasmic reticulum membrane"/>
    <property type="evidence" value="ECO:0007669"/>
    <property type="project" value="TreeGrafter"/>
</dbReference>
<keyword evidence="3" id="KW-0762">Sugar transport</keyword>
<dbReference type="PANTHER" id="PTHR10778:SF4">
    <property type="entry name" value="NUCLEOTIDE SUGAR TRANSPORTER SLC35B4"/>
    <property type="match status" value="1"/>
</dbReference>
<dbReference type="InterPro" id="IPR037185">
    <property type="entry name" value="EmrE-like"/>
</dbReference>
<evidence type="ECO:0000256" key="5">
    <source>
        <dbReference type="ARBA" id="ARBA00022989"/>
    </source>
</evidence>
<proteinExistence type="predicted"/>
<evidence type="ECO:0000256" key="4">
    <source>
        <dbReference type="ARBA" id="ARBA00022692"/>
    </source>
</evidence>
<keyword evidence="2" id="KW-0813">Transport</keyword>
<keyword evidence="5 7" id="KW-1133">Transmembrane helix</keyword>
<reference evidence="8 9" key="1">
    <citation type="submission" date="2019-12" db="EMBL/GenBank/DDBJ databases">
        <authorList>
            <person name="Floudas D."/>
            <person name="Bentzer J."/>
            <person name="Ahren D."/>
            <person name="Johansson T."/>
            <person name="Persson P."/>
            <person name="Tunlid A."/>
        </authorList>
    </citation>
    <scope>NUCLEOTIDE SEQUENCE [LARGE SCALE GENOMIC DNA]</scope>
    <source>
        <strain evidence="8 9">CBS 102.39</strain>
    </source>
</reference>
<feature type="transmembrane region" description="Helical" evidence="7">
    <location>
        <begin position="218"/>
        <end position="238"/>
    </location>
</feature>
<feature type="transmembrane region" description="Helical" evidence="7">
    <location>
        <begin position="126"/>
        <end position="144"/>
    </location>
</feature>
<comment type="caution">
    <text evidence="8">The sequence shown here is derived from an EMBL/GenBank/DDBJ whole genome shotgun (WGS) entry which is preliminary data.</text>
</comment>
<dbReference type="PANTHER" id="PTHR10778">
    <property type="entry name" value="SOLUTE CARRIER FAMILY 35 MEMBER B"/>
    <property type="match status" value="1"/>
</dbReference>
<dbReference type="AlphaFoldDB" id="A0A8H4VPN3"/>
<protein>
    <recommendedName>
        <fullName evidence="10">UAA transporter</fullName>
    </recommendedName>
</protein>
<accession>A0A8H4VPN3</accession>
<evidence type="ECO:0000256" key="7">
    <source>
        <dbReference type="SAM" id="Phobius"/>
    </source>
</evidence>
<gene>
    <name evidence="8" type="ORF">D9613_006015</name>
</gene>
<evidence type="ECO:0000313" key="8">
    <source>
        <dbReference type="EMBL" id="KAF4617397.1"/>
    </source>
</evidence>
<evidence type="ECO:0000313" key="9">
    <source>
        <dbReference type="Proteomes" id="UP000521872"/>
    </source>
</evidence>
<dbReference type="EMBL" id="JAACJL010000030">
    <property type="protein sequence ID" value="KAF4617397.1"/>
    <property type="molecule type" value="Genomic_DNA"/>
</dbReference>
<sequence length="283" mass="31248">MSTRRKNEKVSAFQGERPKDIIAANNVKANGTESKPQSKGDRGVGIFQVVPALFDFYAALSMVFGGCCSNMIAYEQLLLINPHIGSALTFSQILFITLQSLPSFLVFPKSGLLPRLKPRQVPLKQWAIQVMVLTSGSLLNNWAYAYNVPLTIFIVFRSASLPVSMILGYLVLKKRYSILQLFSISIVTVGVILVTLSRTASSSDSSSANISTKDLGQYSVGISMLVVSLLCTGVLGVLQEKTYTKYGPCWKEGVFYTHVLSLPFFVPSPYIRLQYCWVTSCRN</sequence>
<feature type="transmembrane region" description="Helical" evidence="7">
    <location>
        <begin position="44"/>
        <end position="64"/>
    </location>
</feature>
<organism evidence="8 9">
    <name type="scientific">Agrocybe pediades</name>
    <dbReference type="NCBI Taxonomy" id="84607"/>
    <lineage>
        <taxon>Eukaryota</taxon>
        <taxon>Fungi</taxon>
        <taxon>Dikarya</taxon>
        <taxon>Basidiomycota</taxon>
        <taxon>Agaricomycotina</taxon>
        <taxon>Agaricomycetes</taxon>
        <taxon>Agaricomycetidae</taxon>
        <taxon>Agaricales</taxon>
        <taxon>Agaricineae</taxon>
        <taxon>Strophariaceae</taxon>
        <taxon>Agrocybe</taxon>
    </lineage>
</organism>
<feature type="transmembrane region" description="Helical" evidence="7">
    <location>
        <begin position="150"/>
        <end position="172"/>
    </location>
</feature>
<keyword evidence="9" id="KW-1185">Reference proteome</keyword>
<evidence type="ECO:0008006" key="10">
    <source>
        <dbReference type="Google" id="ProtNLM"/>
    </source>
</evidence>
<evidence type="ECO:0000256" key="6">
    <source>
        <dbReference type="ARBA" id="ARBA00023136"/>
    </source>
</evidence>
<evidence type="ECO:0000256" key="3">
    <source>
        <dbReference type="ARBA" id="ARBA00022597"/>
    </source>
</evidence>
<dbReference type="GO" id="GO:0000139">
    <property type="term" value="C:Golgi membrane"/>
    <property type="evidence" value="ECO:0007669"/>
    <property type="project" value="TreeGrafter"/>
</dbReference>
<dbReference type="GO" id="GO:0005464">
    <property type="term" value="F:UDP-xylose transmembrane transporter activity"/>
    <property type="evidence" value="ECO:0007669"/>
    <property type="project" value="TreeGrafter"/>
</dbReference>
<evidence type="ECO:0000256" key="1">
    <source>
        <dbReference type="ARBA" id="ARBA00004127"/>
    </source>
</evidence>
<dbReference type="Pfam" id="PF08449">
    <property type="entry name" value="UAA"/>
    <property type="match status" value="1"/>
</dbReference>